<dbReference type="GO" id="GO:0005829">
    <property type="term" value="C:cytosol"/>
    <property type="evidence" value="ECO:0007669"/>
    <property type="project" value="TreeGrafter"/>
</dbReference>
<evidence type="ECO:0000313" key="15">
    <source>
        <dbReference type="EMBL" id="SNQ62716.1"/>
    </source>
</evidence>
<feature type="binding site" evidence="10">
    <location>
        <position position="313"/>
    </location>
    <ligand>
        <name>5-aminolevulinate</name>
        <dbReference type="ChEBI" id="CHEBI:356416"/>
        <label>2</label>
    </ligand>
</feature>
<evidence type="ECO:0000256" key="13">
    <source>
        <dbReference type="RuleBase" id="RU000515"/>
    </source>
</evidence>
<dbReference type="SUPFAM" id="SSF51569">
    <property type="entry name" value="Aldolase"/>
    <property type="match status" value="1"/>
</dbReference>
<sequence length="325" mass="35700">MFPITRMRRLRSSRLRPLVRETELDVKDLICPVFVDETITEPVEINSMPGYSRLPLDMIADEAGCIADMGIPALILFGIPAKKDEMGTHAYGEDDVTQKAVRAIKKEAGNDIIVITDLCLCEYTTHGHCGVVNEAHEILNDPTLDILGKTAVSHARAGADIVAPSGMMDGMVKAIRNALDDNDFKDVPIMSYAAKYCSAFYGPFREAAGSGYAFGDRASYQMDIGNSNEAMREVALDIEEGADIIMVKPALPYLDIIYRVKKKFGVPTAAYHVSGEYAMIKAAAQNGWLDERRVVYESLLSIKRAGADMILTYFAKDVAKEIASK</sequence>
<evidence type="ECO:0000256" key="14">
    <source>
        <dbReference type="RuleBase" id="RU004161"/>
    </source>
</evidence>
<evidence type="ECO:0000256" key="7">
    <source>
        <dbReference type="ARBA" id="ARBA00023244"/>
    </source>
</evidence>
<dbReference type="EMBL" id="FZMP01000232">
    <property type="protein sequence ID" value="SNQ62716.1"/>
    <property type="molecule type" value="Genomic_DNA"/>
</dbReference>
<keyword evidence="11" id="KW-0862">Zinc</keyword>
<dbReference type="STRING" id="1392998.ANME2D_00421"/>
<feature type="binding site" evidence="10">
    <location>
        <position position="274"/>
    </location>
    <ligand>
        <name>5-aminolevulinate</name>
        <dbReference type="ChEBI" id="CHEBI:356416"/>
        <label>2</label>
    </ligand>
</feature>
<evidence type="ECO:0000256" key="10">
    <source>
        <dbReference type="PIRSR" id="PIRSR001415-2"/>
    </source>
</evidence>
<dbReference type="UniPathway" id="UPA00251">
    <property type="reaction ID" value="UER00318"/>
</dbReference>
<keyword evidence="16" id="KW-1185">Reference proteome</keyword>
<dbReference type="Gene3D" id="3.20.20.70">
    <property type="entry name" value="Aldolase class I"/>
    <property type="match status" value="1"/>
</dbReference>
<evidence type="ECO:0000256" key="2">
    <source>
        <dbReference type="ARBA" id="ARBA00008055"/>
    </source>
</evidence>
<accession>A0A284VTT6</accession>
<evidence type="ECO:0000256" key="4">
    <source>
        <dbReference type="ARBA" id="ARBA00020771"/>
    </source>
</evidence>
<feature type="binding site" evidence="11">
    <location>
        <position position="129"/>
    </location>
    <ligand>
        <name>Zn(2+)</name>
        <dbReference type="ChEBI" id="CHEBI:29105"/>
        <note>catalytic</note>
    </ligand>
</feature>
<keyword evidence="11" id="KW-0479">Metal-binding</keyword>
<reference evidence="16" key="1">
    <citation type="submission" date="2017-06" db="EMBL/GenBank/DDBJ databases">
        <authorList>
            <person name="Cremers G."/>
        </authorList>
    </citation>
    <scope>NUCLEOTIDE SEQUENCE [LARGE SCALE GENOMIC DNA]</scope>
</reference>
<keyword evidence="7 13" id="KW-0627">Porphyrin biosynthesis</keyword>
<dbReference type="OrthoDB" id="8493at2157"/>
<keyword evidence="5" id="KW-0350">Heme biosynthesis</keyword>
<dbReference type="Proteomes" id="UP000218615">
    <property type="component" value="Unassembled WGS sequence"/>
</dbReference>
<dbReference type="EC" id="4.2.1.24" evidence="3 13"/>
<dbReference type="PANTHER" id="PTHR11458">
    <property type="entry name" value="DELTA-AMINOLEVULINIC ACID DEHYDRATASE"/>
    <property type="match status" value="1"/>
</dbReference>
<dbReference type="GO" id="GO:0008270">
    <property type="term" value="F:zinc ion binding"/>
    <property type="evidence" value="ECO:0007669"/>
    <property type="project" value="TreeGrafter"/>
</dbReference>
<dbReference type="PROSITE" id="PS00169">
    <property type="entry name" value="D_ALA_DEHYDRATASE"/>
    <property type="match status" value="1"/>
</dbReference>
<comment type="catalytic activity">
    <reaction evidence="8 13">
        <text>2 5-aminolevulinate = porphobilinogen + 2 H2O + H(+)</text>
        <dbReference type="Rhea" id="RHEA:24064"/>
        <dbReference type="ChEBI" id="CHEBI:15377"/>
        <dbReference type="ChEBI" id="CHEBI:15378"/>
        <dbReference type="ChEBI" id="CHEBI:58126"/>
        <dbReference type="ChEBI" id="CHEBI:356416"/>
        <dbReference type="EC" id="4.2.1.24"/>
    </reaction>
</comment>
<evidence type="ECO:0000256" key="8">
    <source>
        <dbReference type="ARBA" id="ARBA00047651"/>
    </source>
</evidence>
<evidence type="ECO:0000256" key="6">
    <source>
        <dbReference type="ARBA" id="ARBA00023239"/>
    </source>
</evidence>
<gene>
    <name evidence="15" type="primary">hemB</name>
    <name evidence="15" type="ORF">MNV_820021</name>
</gene>
<evidence type="ECO:0000256" key="9">
    <source>
        <dbReference type="PIRSR" id="PIRSR001415-1"/>
    </source>
</evidence>
<evidence type="ECO:0000256" key="3">
    <source>
        <dbReference type="ARBA" id="ARBA00012053"/>
    </source>
</evidence>
<dbReference type="CDD" id="cd00384">
    <property type="entry name" value="ALAD_PBGS"/>
    <property type="match status" value="1"/>
</dbReference>
<feature type="binding site" evidence="11">
    <location>
        <position position="119"/>
    </location>
    <ligand>
        <name>Zn(2+)</name>
        <dbReference type="ChEBI" id="CHEBI:29105"/>
        <note>catalytic</note>
    </ligand>
</feature>
<feature type="binding site" evidence="11">
    <location>
        <position position="121"/>
    </location>
    <ligand>
        <name>Zn(2+)</name>
        <dbReference type="ChEBI" id="CHEBI:29105"/>
        <note>catalytic</note>
    </ligand>
</feature>
<evidence type="ECO:0000256" key="12">
    <source>
        <dbReference type="PIRSR" id="PIRSR001415-5"/>
    </source>
</evidence>
<keyword evidence="6 13" id="KW-0456">Lyase</keyword>
<dbReference type="AlphaFoldDB" id="A0A284VTT6"/>
<dbReference type="GO" id="GO:0004655">
    <property type="term" value="F:porphobilinogen synthase activity"/>
    <property type="evidence" value="ECO:0007669"/>
    <property type="project" value="UniProtKB-EC"/>
</dbReference>
<dbReference type="PRINTS" id="PR00144">
    <property type="entry name" value="DALDHYDRTASE"/>
</dbReference>
<proteinExistence type="inferred from homology"/>
<dbReference type="GO" id="GO:0006782">
    <property type="term" value="P:protoporphyrinogen IX biosynthetic process"/>
    <property type="evidence" value="ECO:0007669"/>
    <property type="project" value="UniProtKB-UniPathway"/>
</dbReference>
<dbReference type="InterPro" id="IPR013785">
    <property type="entry name" value="Aldolase_TIM"/>
</dbReference>
<dbReference type="SMART" id="SM01004">
    <property type="entry name" value="ALAD"/>
    <property type="match status" value="1"/>
</dbReference>
<dbReference type="NCBIfam" id="NF006762">
    <property type="entry name" value="PRK09283.1"/>
    <property type="match status" value="1"/>
</dbReference>
<dbReference type="Pfam" id="PF00490">
    <property type="entry name" value="ALAD"/>
    <property type="match status" value="1"/>
</dbReference>
<comment type="pathway">
    <text evidence="1">Porphyrin-containing compound metabolism; protoporphyrin-IX biosynthesis; coproporphyrinogen-III from 5-aminolevulinate: step 1/4.</text>
</comment>
<evidence type="ECO:0000256" key="1">
    <source>
        <dbReference type="ARBA" id="ARBA00004694"/>
    </source>
</evidence>
<dbReference type="FunFam" id="3.20.20.70:FF:000019">
    <property type="entry name" value="Delta-aminolevulinic acid dehydratase"/>
    <property type="match status" value="1"/>
</dbReference>
<evidence type="ECO:0000256" key="11">
    <source>
        <dbReference type="PIRSR" id="PIRSR001415-3"/>
    </source>
</evidence>
<evidence type="ECO:0000256" key="5">
    <source>
        <dbReference type="ARBA" id="ARBA00023133"/>
    </source>
</evidence>
<comment type="subunit">
    <text evidence="13">Homooctamer.</text>
</comment>
<dbReference type="RefSeq" id="WP_096207241.1">
    <property type="nucleotide sequence ID" value="NZ_FZMP01000232.1"/>
</dbReference>
<feature type="active site" description="Schiff-base intermediate with substrate" evidence="9">
    <location>
        <position position="248"/>
    </location>
</feature>
<feature type="binding site" evidence="10">
    <location>
        <position position="217"/>
    </location>
    <ligand>
        <name>5-aminolevulinate</name>
        <dbReference type="ChEBI" id="CHEBI:356416"/>
        <label>1</label>
    </ligand>
</feature>
<dbReference type="InterPro" id="IPR001731">
    <property type="entry name" value="ALAD"/>
</dbReference>
<organism evidence="15 16">
    <name type="scientific">Candidatus Methanoperedens nitratireducens</name>
    <dbReference type="NCBI Taxonomy" id="1392998"/>
    <lineage>
        <taxon>Archaea</taxon>
        <taxon>Methanobacteriati</taxon>
        <taxon>Methanobacteriota</taxon>
        <taxon>Stenosarchaea group</taxon>
        <taxon>Methanomicrobia</taxon>
        <taxon>Methanosarcinales</taxon>
        <taxon>ANME-2 cluster</taxon>
        <taxon>Candidatus Methanoperedentaceae</taxon>
        <taxon>Candidatus Methanoperedens</taxon>
    </lineage>
</organism>
<dbReference type="PIRSF" id="PIRSF001415">
    <property type="entry name" value="Porphbilin_synth"/>
    <property type="match status" value="1"/>
</dbReference>
<dbReference type="PANTHER" id="PTHR11458:SF0">
    <property type="entry name" value="DELTA-AMINOLEVULINIC ACID DEHYDRATASE"/>
    <property type="match status" value="1"/>
</dbReference>
<feature type="binding site" evidence="10">
    <location>
        <position position="205"/>
    </location>
    <ligand>
        <name>5-aminolevulinate</name>
        <dbReference type="ChEBI" id="CHEBI:356416"/>
        <label>1</label>
    </ligand>
</feature>
<dbReference type="InterPro" id="IPR030656">
    <property type="entry name" value="ALAD_AS"/>
</dbReference>
<keyword evidence="12" id="KW-0460">Magnesium</keyword>
<protein>
    <recommendedName>
        <fullName evidence="4 13">Delta-aminolevulinic acid dehydratase</fullName>
        <ecNumber evidence="3 13">4.2.1.24</ecNumber>
    </recommendedName>
</protein>
<feature type="active site" description="Schiff-base intermediate with substrate" evidence="9">
    <location>
        <position position="195"/>
    </location>
</feature>
<feature type="binding site" evidence="12">
    <location>
        <position position="233"/>
    </location>
    <ligand>
        <name>Mg(2+)</name>
        <dbReference type="ChEBI" id="CHEBI:18420"/>
    </ligand>
</feature>
<evidence type="ECO:0000313" key="16">
    <source>
        <dbReference type="Proteomes" id="UP000218615"/>
    </source>
</evidence>
<name>A0A284VTT6_9EURY</name>
<comment type="similarity">
    <text evidence="2 14">Belongs to the ALAD family.</text>
</comment>